<name>A0ABS0DAX9_9NOCA</name>
<reference evidence="1 2" key="1">
    <citation type="submission" date="2020-10" db="EMBL/GenBank/DDBJ databases">
        <title>Identification of Nocardia species via Next-generation sequencing and recognition of intraspecies genetic diversity.</title>
        <authorList>
            <person name="Li P."/>
            <person name="Li P."/>
            <person name="Lu B."/>
        </authorList>
    </citation>
    <scope>NUCLEOTIDE SEQUENCE [LARGE SCALE GENOMIC DNA]</scope>
    <source>
        <strain evidence="1 2">BJ06-0143</strain>
    </source>
</reference>
<comment type="caution">
    <text evidence="1">The sequence shown here is derived from an EMBL/GenBank/DDBJ whole genome shotgun (WGS) entry which is preliminary data.</text>
</comment>
<evidence type="ECO:0000313" key="1">
    <source>
        <dbReference type="EMBL" id="MBF6355621.1"/>
    </source>
</evidence>
<dbReference type="RefSeq" id="WP_195002582.1">
    <property type="nucleotide sequence ID" value="NZ_JADLQN010000001.1"/>
</dbReference>
<keyword evidence="2" id="KW-1185">Reference proteome</keyword>
<evidence type="ECO:0000313" key="2">
    <source>
        <dbReference type="Proteomes" id="UP000707731"/>
    </source>
</evidence>
<dbReference type="Proteomes" id="UP000707731">
    <property type="component" value="Unassembled WGS sequence"/>
</dbReference>
<protein>
    <recommendedName>
        <fullName evidence="3">DUF4351 domain-containing protein</fullName>
    </recommendedName>
</protein>
<sequence>MLHKIAAGNRTLGEDLTPWLVDLHDLLAAPGGLDDLQSLVTYIFLVGETSEDDLGPVIDQLGPRAKEVIMTTAERLRAEGRAQGRAEGRTEARTEGHVEVLLGQLSTKFGPIPAHIRDRIRSADVAHLLTWSQRLLTATTLDEVFTEP</sequence>
<accession>A0ABS0DAX9</accession>
<gene>
    <name evidence="1" type="ORF">IU449_13880</name>
</gene>
<proteinExistence type="predicted"/>
<dbReference type="PANTHER" id="PTHR35586">
    <property type="entry name" value="SLL1691 PROTEIN"/>
    <property type="match status" value="1"/>
</dbReference>
<evidence type="ECO:0008006" key="3">
    <source>
        <dbReference type="Google" id="ProtNLM"/>
    </source>
</evidence>
<dbReference type="EMBL" id="JADLQN010000001">
    <property type="protein sequence ID" value="MBF6355621.1"/>
    <property type="molecule type" value="Genomic_DNA"/>
</dbReference>
<dbReference type="PANTHER" id="PTHR35586:SF1">
    <property type="entry name" value="SLL1691 PROTEIN"/>
    <property type="match status" value="1"/>
</dbReference>
<organism evidence="1 2">
    <name type="scientific">Nocardia higoensis</name>
    <dbReference type="NCBI Taxonomy" id="228599"/>
    <lineage>
        <taxon>Bacteria</taxon>
        <taxon>Bacillati</taxon>
        <taxon>Actinomycetota</taxon>
        <taxon>Actinomycetes</taxon>
        <taxon>Mycobacteriales</taxon>
        <taxon>Nocardiaceae</taxon>
        <taxon>Nocardia</taxon>
    </lineage>
</organism>